<dbReference type="AlphaFoldDB" id="A0A150N1F8"/>
<sequence>MDRAEAHGTKQEKDGQYPIPFVFISPIHIVASVTAALIFPKRK</sequence>
<evidence type="ECO:0000256" key="1">
    <source>
        <dbReference type="SAM" id="Phobius"/>
    </source>
</evidence>
<accession>A0A150N1F8</accession>
<gene>
    <name evidence="2" type="ORF">B4110_2207</name>
</gene>
<comment type="caution">
    <text evidence="2">The sequence shown here is derived from an EMBL/GenBank/DDBJ whole genome shotgun (WGS) entry which is preliminary data.</text>
</comment>
<evidence type="ECO:0000313" key="3">
    <source>
        <dbReference type="Proteomes" id="UP000075324"/>
    </source>
</evidence>
<keyword evidence="1" id="KW-0472">Membrane</keyword>
<reference evidence="2 3" key="1">
    <citation type="submission" date="2016-01" db="EMBL/GenBank/DDBJ databases">
        <title>Draft Genome Sequences of Seven Thermophilic Sporeformers Isolated from Foods.</title>
        <authorList>
            <person name="Berendsen E.M."/>
            <person name="Wells-Bennik M.H."/>
            <person name="Krawcyk A.O."/>
            <person name="De Jong A."/>
            <person name="Holsappel S."/>
            <person name="Eijlander R.T."/>
            <person name="Kuipers O.P."/>
        </authorList>
    </citation>
    <scope>NUCLEOTIDE SEQUENCE [LARGE SCALE GENOMIC DNA]</scope>
    <source>
        <strain evidence="2 3">B4110</strain>
    </source>
</reference>
<keyword evidence="1" id="KW-0812">Transmembrane</keyword>
<dbReference type="PATRIC" id="fig|153151.4.peg.3196"/>
<keyword evidence="1" id="KW-1133">Transmembrane helix</keyword>
<proteinExistence type="predicted"/>
<dbReference type="Proteomes" id="UP000075324">
    <property type="component" value="Unassembled WGS sequence"/>
</dbReference>
<organism evidence="2 3">
    <name type="scientific">Parageobacillus toebii</name>
    <dbReference type="NCBI Taxonomy" id="153151"/>
    <lineage>
        <taxon>Bacteria</taxon>
        <taxon>Bacillati</taxon>
        <taxon>Bacillota</taxon>
        <taxon>Bacilli</taxon>
        <taxon>Bacillales</taxon>
        <taxon>Anoxybacillaceae</taxon>
        <taxon>Parageobacillus</taxon>
    </lineage>
</organism>
<feature type="transmembrane region" description="Helical" evidence="1">
    <location>
        <begin position="19"/>
        <end position="39"/>
    </location>
</feature>
<protein>
    <submittedName>
        <fullName evidence="2">Uncharacterized protein</fullName>
    </submittedName>
</protein>
<name>A0A150N1F8_9BACL</name>
<evidence type="ECO:0000313" key="2">
    <source>
        <dbReference type="EMBL" id="KYD30516.1"/>
    </source>
</evidence>
<dbReference type="EMBL" id="LQYW01000051">
    <property type="protein sequence ID" value="KYD30516.1"/>
    <property type="molecule type" value="Genomic_DNA"/>
</dbReference>